<dbReference type="InterPro" id="IPR015631">
    <property type="entry name" value="CD2/SLAM_rcpt"/>
</dbReference>
<keyword evidence="2 6" id="KW-0732">Signal</keyword>
<feature type="domain" description="Ig-like" evidence="7">
    <location>
        <begin position="164"/>
        <end position="222"/>
    </location>
</feature>
<gene>
    <name evidence="8" type="primary">SLAMF6</name>
</gene>
<dbReference type="GeneTree" id="ENSGT01030000234540"/>
<keyword evidence="4" id="KW-0325">Glycoprotein</keyword>
<dbReference type="SMR" id="A0A5F9DMQ2"/>
<dbReference type="Gene3D" id="2.60.40.10">
    <property type="entry name" value="Immunoglobulins"/>
    <property type="match status" value="2"/>
</dbReference>
<comment type="subcellular location">
    <subcellularLocation>
        <location evidence="1">Membrane</location>
    </subcellularLocation>
</comment>
<reference evidence="8" key="3">
    <citation type="submission" date="2025-09" db="UniProtKB">
        <authorList>
            <consortium name="Ensembl"/>
        </authorList>
    </citation>
    <scope>IDENTIFICATION</scope>
    <source>
        <strain evidence="8">Thorbecke</strain>
    </source>
</reference>
<evidence type="ECO:0000256" key="6">
    <source>
        <dbReference type="SAM" id="SignalP"/>
    </source>
</evidence>
<feature type="signal peptide" evidence="6">
    <location>
        <begin position="1"/>
        <end position="28"/>
    </location>
</feature>
<evidence type="ECO:0000259" key="7">
    <source>
        <dbReference type="PROSITE" id="PS50835"/>
    </source>
</evidence>
<evidence type="ECO:0000256" key="5">
    <source>
        <dbReference type="SAM" id="Phobius"/>
    </source>
</evidence>
<name>A0A5F9DMQ2_RABIT</name>
<dbReference type="STRING" id="9986.ENSOCUP00000046878"/>
<proteinExistence type="predicted"/>
<accession>A0A5F9DMQ2</accession>
<dbReference type="InterPro" id="IPR036179">
    <property type="entry name" value="Ig-like_dom_sf"/>
</dbReference>
<sequence length="387" mass="43810">MTVLRSPAPVTTAESMFWLFLSLPFVFCLGPGTVVSQSSSTPLVVNGILWEPVTLPLQLPAKESVVIITWLHNGASIAVLQPNGRPGILVTNPAWQKRVNFTQSYSLWLNNLTEAEVGSYSAQMTTENSVIFSNYTLRIFRRLRNLQITSHVQLSENRTCEIHLTCSVENPNDNAWLRWQTPGNTSLSEPNLTISWDPRNDSEHNYTCIAETPANNLSLTVSARGLCEGIFNKENERWDFTWIIIMAPLISIVIIVGIIFWCKRRGSLHLSTQQTQSPVESMWNLEYTSGSPGSTVYAQVTHPSREKENLAPVKNNESVTIYSTVNHSKEVSCDCPVFLNSSLRLCKQIKRERTFSYRHKYQQYTESLRPLPKGTQEVILHEIAMHK</sequence>
<dbReference type="GO" id="GO:0009897">
    <property type="term" value="C:external side of plasma membrane"/>
    <property type="evidence" value="ECO:0007669"/>
    <property type="project" value="TreeGrafter"/>
</dbReference>
<keyword evidence="5" id="KW-1133">Transmembrane helix</keyword>
<dbReference type="InterPro" id="IPR013783">
    <property type="entry name" value="Ig-like_fold"/>
</dbReference>
<dbReference type="PANTHER" id="PTHR12080">
    <property type="entry name" value="SIGNALING LYMPHOCYTIC ACTIVATION MOLECULE"/>
    <property type="match status" value="1"/>
</dbReference>
<evidence type="ECO:0000256" key="4">
    <source>
        <dbReference type="ARBA" id="ARBA00023180"/>
    </source>
</evidence>
<evidence type="ECO:0000313" key="8">
    <source>
        <dbReference type="Ensembl" id="ENSOCUP00000046878.1"/>
    </source>
</evidence>
<dbReference type="Bgee" id="ENSOCUG00000026792">
    <property type="expression patterns" value="Expressed in blood and 8 other cell types or tissues"/>
</dbReference>
<dbReference type="Ensembl" id="ENSOCUT00000039381.1">
    <property type="protein sequence ID" value="ENSOCUP00000046878.1"/>
    <property type="gene ID" value="ENSOCUG00000026792.3"/>
</dbReference>
<dbReference type="EMBL" id="AAGW02000284">
    <property type="status" value="NOT_ANNOTATED_CDS"/>
    <property type="molecule type" value="Genomic_DNA"/>
</dbReference>
<keyword evidence="5" id="KW-0812">Transmembrane</keyword>
<reference evidence="8 9" key="1">
    <citation type="journal article" date="2011" name="Nature">
        <title>A high-resolution map of human evolutionary constraint using 29 mammals.</title>
        <authorList>
            <person name="Lindblad-Toh K."/>
            <person name="Garber M."/>
            <person name="Zuk O."/>
            <person name="Lin M.F."/>
            <person name="Parker B.J."/>
            <person name="Washietl S."/>
            <person name="Kheradpour P."/>
            <person name="Ernst J."/>
            <person name="Jordan G."/>
            <person name="Mauceli E."/>
            <person name="Ward L.D."/>
            <person name="Lowe C.B."/>
            <person name="Holloway A.K."/>
            <person name="Clamp M."/>
            <person name="Gnerre S."/>
            <person name="Alfoldi J."/>
            <person name="Beal K."/>
            <person name="Chang J."/>
            <person name="Clawson H."/>
            <person name="Cuff J."/>
            <person name="Di Palma F."/>
            <person name="Fitzgerald S."/>
            <person name="Flicek P."/>
            <person name="Guttman M."/>
            <person name="Hubisz M.J."/>
            <person name="Jaffe D.B."/>
            <person name="Jungreis I."/>
            <person name="Kent W.J."/>
            <person name="Kostka D."/>
            <person name="Lara M."/>
            <person name="Martins A.L."/>
            <person name="Massingham T."/>
            <person name="Moltke I."/>
            <person name="Raney B.J."/>
            <person name="Rasmussen M.D."/>
            <person name="Robinson J."/>
            <person name="Stark A."/>
            <person name="Vilella A.J."/>
            <person name="Wen J."/>
            <person name="Xie X."/>
            <person name="Zody M.C."/>
            <person name="Baldwin J."/>
            <person name="Bloom T."/>
            <person name="Chin C.W."/>
            <person name="Heiman D."/>
            <person name="Nicol R."/>
            <person name="Nusbaum C."/>
            <person name="Young S."/>
            <person name="Wilkinson J."/>
            <person name="Worley K.C."/>
            <person name="Kovar C.L."/>
            <person name="Muzny D.M."/>
            <person name="Gibbs R.A."/>
            <person name="Cree A."/>
            <person name="Dihn H.H."/>
            <person name="Fowler G."/>
            <person name="Jhangiani S."/>
            <person name="Joshi V."/>
            <person name="Lee S."/>
            <person name="Lewis L.R."/>
            <person name="Nazareth L.V."/>
            <person name="Okwuonu G."/>
            <person name="Santibanez J."/>
            <person name="Warren W.C."/>
            <person name="Mardis E.R."/>
            <person name="Weinstock G.M."/>
            <person name="Wilson R.K."/>
            <person name="Delehaunty K."/>
            <person name="Dooling D."/>
            <person name="Fronik C."/>
            <person name="Fulton L."/>
            <person name="Fulton B."/>
            <person name="Graves T."/>
            <person name="Minx P."/>
            <person name="Sodergren E."/>
            <person name="Birney E."/>
            <person name="Margulies E.H."/>
            <person name="Herrero J."/>
            <person name="Green E.D."/>
            <person name="Haussler D."/>
            <person name="Siepel A."/>
            <person name="Goldman N."/>
            <person name="Pollard K.S."/>
            <person name="Pedersen J.S."/>
            <person name="Lander E.S."/>
            <person name="Kellis M."/>
        </authorList>
    </citation>
    <scope>NUCLEOTIDE SEQUENCE [LARGE SCALE GENOMIC DNA]</scope>
    <source>
        <strain evidence="8 9">Thorbecke inbred</strain>
    </source>
</reference>
<dbReference type="AlphaFoldDB" id="A0A5F9DMQ2"/>
<evidence type="ECO:0000313" key="9">
    <source>
        <dbReference type="Proteomes" id="UP000001811"/>
    </source>
</evidence>
<evidence type="ECO:0000256" key="2">
    <source>
        <dbReference type="ARBA" id="ARBA00022729"/>
    </source>
</evidence>
<protein>
    <recommendedName>
        <fullName evidence="7">Ig-like domain-containing protein</fullName>
    </recommendedName>
</protein>
<dbReference type="GO" id="GO:0072540">
    <property type="term" value="P:T-helper 17 cell lineage commitment"/>
    <property type="evidence" value="ECO:0007669"/>
    <property type="project" value="TreeGrafter"/>
</dbReference>
<dbReference type="SUPFAM" id="SSF48726">
    <property type="entry name" value="Immunoglobulin"/>
    <property type="match status" value="1"/>
</dbReference>
<feature type="chain" id="PRO_5023923941" description="Ig-like domain-containing protein" evidence="6">
    <location>
        <begin position="29"/>
        <end position="387"/>
    </location>
</feature>
<dbReference type="InterPro" id="IPR007110">
    <property type="entry name" value="Ig-like_dom"/>
</dbReference>
<dbReference type="FunCoup" id="A0A5F9DMQ2">
    <property type="interactions" value="359"/>
</dbReference>
<dbReference type="PROSITE" id="PS50835">
    <property type="entry name" value="IG_LIKE"/>
    <property type="match status" value="1"/>
</dbReference>
<evidence type="ECO:0000256" key="1">
    <source>
        <dbReference type="ARBA" id="ARBA00004370"/>
    </source>
</evidence>
<dbReference type="PANTHER" id="PTHR12080:SF16">
    <property type="entry name" value="SLAM FAMILY MEMBER 6"/>
    <property type="match status" value="1"/>
</dbReference>
<dbReference type="GO" id="GO:0032729">
    <property type="term" value="P:positive regulation of type II interferon production"/>
    <property type="evidence" value="ECO:0007669"/>
    <property type="project" value="TreeGrafter"/>
</dbReference>
<reference evidence="8" key="2">
    <citation type="submission" date="2025-08" db="UniProtKB">
        <authorList>
            <consortium name="Ensembl"/>
        </authorList>
    </citation>
    <scope>IDENTIFICATION</scope>
    <source>
        <strain evidence="8">Thorbecke</strain>
    </source>
</reference>
<keyword evidence="3 5" id="KW-0472">Membrane</keyword>
<feature type="transmembrane region" description="Helical" evidence="5">
    <location>
        <begin position="240"/>
        <end position="262"/>
    </location>
</feature>
<dbReference type="Proteomes" id="UP000001811">
    <property type="component" value="Chromosome 13"/>
</dbReference>
<dbReference type="InParanoid" id="A0A5F9DMQ2"/>
<dbReference type="EMBL" id="AAGW02000283">
    <property type="status" value="NOT_ANNOTATED_CDS"/>
    <property type="molecule type" value="Genomic_DNA"/>
</dbReference>
<keyword evidence="9" id="KW-1185">Reference proteome</keyword>
<evidence type="ECO:0000256" key="3">
    <source>
        <dbReference type="ARBA" id="ARBA00023136"/>
    </source>
</evidence>
<dbReference type="EMBL" id="AAGW02000282">
    <property type="status" value="NOT_ANNOTATED_CDS"/>
    <property type="molecule type" value="Genomic_DNA"/>
</dbReference>
<organism evidence="8 9">
    <name type="scientific">Oryctolagus cuniculus</name>
    <name type="common">Rabbit</name>
    <dbReference type="NCBI Taxonomy" id="9986"/>
    <lineage>
        <taxon>Eukaryota</taxon>
        <taxon>Metazoa</taxon>
        <taxon>Chordata</taxon>
        <taxon>Craniata</taxon>
        <taxon>Vertebrata</taxon>
        <taxon>Euteleostomi</taxon>
        <taxon>Mammalia</taxon>
        <taxon>Eutheria</taxon>
        <taxon>Euarchontoglires</taxon>
        <taxon>Glires</taxon>
        <taxon>Lagomorpha</taxon>
        <taxon>Leporidae</taxon>
        <taxon>Oryctolagus</taxon>
    </lineage>
</organism>